<evidence type="ECO:0000256" key="3">
    <source>
        <dbReference type="ARBA" id="ARBA00022688"/>
    </source>
</evidence>
<evidence type="ECO:0000256" key="6">
    <source>
        <dbReference type="ARBA" id="ARBA00058104"/>
    </source>
</evidence>
<comment type="pathway">
    <text evidence="1">Cofactor biosynthesis; ubiquinone biosynthesis.</text>
</comment>
<keyword evidence="3" id="KW-0831">Ubiquinone biosynthesis</keyword>
<protein>
    <recommendedName>
        <fullName evidence="7">COQ9 C-terminal domain-containing protein</fullName>
    </recommendedName>
</protein>
<evidence type="ECO:0000256" key="4">
    <source>
        <dbReference type="ARBA" id="ARBA00022946"/>
    </source>
</evidence>
<dbReference type="Proteomes" id="UP000646365">
    <property type="component" value="Unassembled WGS sequence"/>
</dbReference>
<evidence type="ECO:0000313" key="9">
    <source>
        <dbReference type="Proteomes" id="UP000646365"/>
    </source>
</evidence>
<dbReference type="InterPro" id="IPR036271">
    <property type="entry name" value="Tet_transcr_reg_TetR-rel_C_sf"/>
</dbReference>
<evidence type="ECO:0000256" key="2">
    <source>
        <dbReference type="ARBA" id="ARBA00010766"/>
    </source>
</evidence>
<dbReference type="Pfam" id="PF08511">
    <property type="entry name" value="COQ9"/>
    <property type="match status" value="1"/>
</dbReference>
<dbReference type="SUPFAM" id="SSF48498">
    <property type="entry name" value="Tetracyclin repressor-like, C-terminal domain"/>
    <property type="match status" value="1"/>
</dbReference>
<comment type="function">
    <text evidence="6">Membrane-associated protein that warps the membrane surface to access and bind aromatic isoprenes with high specificity, including ubiquinone (CoQ) isoprene intermediates and presents them directly to COQ7, therefore facilitating the COQ7-mediated hydroxylase step. Participates in the biosynthesis of coenzyme Q, also named ubiquinone, an essential lipid-soluble electron transporter for aerobic cellular respiration.</text>
</comment>
<dbReference type="GO" id="GO:0006744">
    <property type="term" value="P:ubiquinone biosynthetic process"/>
    <property type="evidence" value="ECO:0007669"/>
    <property type="project" value="UniProtKB-KW"/>
</dbReference>
<dbReference type="InterPro" id="IPR012762">
    <property type="entry name" value="Ubiq_biosynth_COQ9"/>
</dbReference>
<sequence>MTVEADFVAAKDRLLEATLPNVLFDGWSLAALKAGAKAIDLAEAEIVRLFPDGGREAALWLDDWADRRMLATLDAMDLTPLRTHERVAAAVKARLEALAPHREAVRRAIALKASPWGAAKAAEIVYRTVDAIWYAAGDNATDFNFYTKRGLLAAAYGPTVLYWLNDASEGSADTFAFLDRRLSEVMQIPKLTQGLKRAVRHLAGPFEFLRQARR</sequence>
<organism evidence="8 9">
    <name type="scientific">Aliidongia dinghuensis</name>
    <dbReference type="NCBI Taxonomy" id="1867774"/>
    <lineage>
        <taxon>Bacteria</taxon>
        <taxon>Pseudomonadati</taxon>
        <taxon>Pseudomonadota</taxon>
        <taxon>Alphaproteobacteria</taxon>
        <taxon>Rhodospirillales</taxon>
        <taxon>Dongiaceae</taxon>
        <taxon>Aliidongia</taxon>
    </lineage>
</organism>
<reference evidence="8" key="2">
    <citation type="submission" date="2020-09" db="EMBL/GenBank/DDBJ databases">
        <authorList>
            <person name="Sun Q."/>
            <person name="Zhou Y."/>
        </authorList>
    </citation>
    <scope>NUCLEOTIDE SEQUENCE</scope>
    <source>
        <strain evidence="8">CGMCC 1.15725</strain>
    </source>
</reference>
<evidence type="ECO:0000256" key="5">
    <source>
        <dbReference type="ARBA" id="ARBA00023121"/>
    </source>
</evidence>
<evidence type="ECO:0000259" key="7">
    <source>
        <dbReference type="Pfam" id="PF08511"/>
    </source>
</evidence>
<feature type="domain" description="COQ9 C-terminal" evidence="7">
    <location>
        <begin position="119"/>
        <end position="188"/>
    </location>
</feature>
<reference evidence="8" key="1">
    <citation type="journal article" date="2014" name="Int. J. Syst. Evol. Microbiol.">
        <title>Complete genome sequence of Corynebacterium casei LMG S-19264T (=DSM 44701T), isolated from a smear-ripened cheese.</title>
        <authorList>
            <consortium name="US DOE Joint Genome Institute (JGI-PGF)"/>
            <person name="Walter F."/>
            <person name="Albersmeier A."/>
            <person name="Kalinowski J."/>
            <person name="Ruckert C."/>
        </authorList>
    </citation>
    <scope>NUCLEOTIDE SEQUENCE</scope>
    <source>
        <strain evidence="8">CGMCC 1.15725</strain>
    </source>
</reference>
<evidence type="ECO:0000313" key="8">
    <source>
        <dbReference type="EMBL" id="GGF38307.1"/>
    </source>
</evidence>
<gene>
    <name evidence="8" type="ORF">GCM10011611_50860</name>
</gene>
<dbReference type="PANTHER" id="PTHR21427:SF19">
    <property type="entry name" value="UBIQUINONE BIOSYNTHESIS PROTEIN COQ9, MITOCHONDRIAL"/>
    <property type="match status" value="1"/>
</dbReference>
<dbReference type="GO" id="GO:0008289">
    <property type="term" value="F:lipid binding"/>
    <property type="evidence" value="ECO:0007669"/>
    <property type="project" value="UniProtKB-KW"/>
</dbReference>
<dbReference type="PANTHER" id="PTHR21427">
    <property type="entry name" value="UBIQUINONE BIOSYNTHESIS PROTEIN COQ9, MITOCHONDRIAL"/>
    <property type="match status" value="1"/>
</dbReference>
<keyword evidence="9" id="KW-1185">Reference proteome</keyword>
<keyword evidence="5" id="KW-0446">Lipid-binding</keyword>
<name>A0A8J3E7C8_9PROT</name>
<comment type="similarity">
    <text evidence="2">Belongs to the COQ9 family.</text>
</comment>
<dbReference type="AlphaFoldDB" id="A0A8J3E7C8"/>
<dbReference type="NCBIfam" id="TIGR02396">
    <property type="entry name" value="diverge_rpsU"/>
    <property type="match status" value="1"/>
</dbReference>
<evidence type="ECO:0000256" key="1">
    <source>
        <dbReference type="ARBA" id="ARBA00004749"/>
    </source>
</evidence>
<proteinExistence type="inferred from homology"/>
<dbReference type="EMBL" id="BMJQ01000015">
    <property type="protein sequence ID" value="GGF38307.1"/>
    <property type="molecule type" value="Genomic_DNA"/>
</dbReference>
<dbReference type="RefSeq" id="WP_189050966.1">
    <property type="nucleotide sequence ID" value="NZ_BMJQ01000015.1"/>
</dbReference>
<dbReference type="InterPro" id="IPR013718">
    <property type="entry name" value="COQ9_C"/>
</dbReference>
<accession>A0A8J3E7C8</accession>
<comment type="caution">
    <text evidence="8">The sequence shown here is derived from an EMBL/GenBank/DDBJ whole genome shotgun (WGS) entry which is preliminary data.</text>
</comment>
<dbReference type="Gene3D" id="1.10.357.10">
    <property type="entry name" value="Tetracycline Repressor, domain 2"/>
    <property type="match status" value="1"/>
</dbReference>
<keyword evidence="4" id="KW-0809">Transit peptide</keyword>